<evidence type="ECO:0000313" key="3">
    <source>
        <dbReference type="EMBL" id="CRL24866.1"/>
    </source>
</evidence>
<organism evidence="3 4">
    <name type="scientific">Penicillium camemberti (strain FM 013)</name>
    <dbReference type="NCBI Taxonomy" id="1429867"/>
    <lineage>
        <taxon>Eukaryota</taxon>
        <taxon>Fungi</taxon>
        <taxon>Dikarya</taxon>
        <taxon>Ascomycota</taxon>
        <taxon>Pezizomycotina</taxon>
        <taxon>Eurotiomycetes</taxon>
        <taxon>Eurotiomycetidae</taxon>
        <taxon>Eurotiales</taxon>
        <taxon>Aspergillaceae</taxon>
        <taxon>Penicillium</taxon>
    </lineage>
</organism>
<feature type="region of interest" description="Disordered" evidence="1">
    <location>
        <begin position="104"/>
        <end position="144"/>
    </location>
</feature>
<evidence type="ECO:0000256" key="1">
    <source>
        <dbReference type="SAM" id="MobiDB-lite"/>
    </source>
</evidence>
<evidence type="ECO:0000256" key="2">
    <source>
        <dbReference type="SAM" id="Phobius"/>
    </source>
</evidence>
<dbReference type="EMBL" id="HG793146">
    <property type="protein sequence ID" value="CRL24866.1"/>
    <property type="molecule type" value="Genomic_DNA"/>
</dbReference>
<proteinExistence type="predicted"/>
<accession>A0A0G4PEY9</accession>
<dbReference type="AlphaFoldDB" id="A0A0G4PEY9"/>
<keyword evidence="2" id="KW-1133">Transmembrane helix</keyword>
<protein>
    <submittedName>
        <fullName evidence="3">Str. FM013</fullName>
    </submittedName>
</protein>
<reference evidence="3 4" key="1">
    <citation type="journal article" date="2014" name="Nat. Commun.">
        <title>Multiple recent horizontal transfers of a large genomic region in cheese making fungi.</title>
        <authorList>
            <person name="Cheeseman K."/>
            <person name="Ropars J."/>
            <person name="Renault P."/>
            <person name="Dupont J."/>
            <person name="Gouzy J."/>
            <person name="Branca A."/>
            <person name="Abraham A.L."/>
            <person name="Ceppi M."/>
            <person name="Conseiller E."/>
            <person name="Debuchy R."/>
            <person name="Malagnac F."/>
            <person name="Goarin A."/>
            <person name="Silar P."/>
            <person name="Lacoste S."/>
            <person name="Sallet E."/>
            <person name="Bensimon A."/>
            <person name="Giraud T."/>
            <person name="Brygoo Y."/>
        </authorList>
    </citation>
    <scope>NUCLEOTIDE SEQUENCE [LARGE SCALE GENOMIC DNA]</scope>
    <source>
        <strain evidence="4">FM 013</strain>
    </source>
</reference>
<feature type="transmembrane region" description="Helical" evidence="2">
    <location>
        <begin position="35"/>
        <end position="55"/>
    </location>
</feature>
<evidence type="ECO:0000313" key="4">
    <source>
        <dbReference type="Proteomes" id="UP000053732"/>
    </source>
</evidence>
<keyword evidence="2" id="KW-0472">Membrane</keyword>
<name>A0A0G4PEY9_PENC3</name>
<keyword evidence="4" id="KW-1185">Reference proteome</keyword>
<keyword evidence="2" id="KW-0812">Transmembrane</keyword>
<gene>
    <name evidence="3" type="ORF">PCAMFM013_S013g000109</name>
</gene>
<feature type="compositionally biased region" description="Basic and acidic residues" evidence="1">
    <location>
        <begin position="114"/>
        <end position="129"/>
    </location>
</feature>
<dbReference type="Proteomes" id="UP000053732">
    <property type="component" value="Unassembled WGS sequence"/>
</dbReference>
<sequence length="160" mass="18471">MVQLLRLDVQQLLAKDRPKIYENRPEFKGSIDLKQNGVCGLVGLGMVLWFLVWVIRLNARQALLNHHQRVMSNQYLQRKETEEKRQTPWWHLWPNKGWLCAPPLQPNVPVAESSKTDQKGDAKEPKQEEENPAPPRLTILCDASVESANVPPYCRRQTPS</sequence>